<sequence>MQEWRTKGHGYYTEVSDQKQWFEVTKSSERVITHFYRPTTPLCETVDSHLTAIAAKHVETKFVKINAEKSPFLSERLQVVTLPTIIMTTKGTVKDTIVGFEGIAKLDKCSSDDFERRLAMNGMIDYEGDPRQAKDASRRGPMNVIRKSTLAKRSYDGDSSDGESD</sequence>
<dbReference type="InterPro" id="IPR013766">
    <property type="entry name" value="Thioredoxin_domain"/>
</dbReference>
<dbReference type="AlphaFoldDB" id="A0A0H5R987"/>
<feature type="region of interest" description="Disordered" evidence="1">
    <location>
        <begin position="127"/>
        <end position="165"/>
    </location>
</feature>
<dbReference type="CDD" id="cd02989">
    <property type="entry name" value="Phd_like_TxnDC9"/>
    <property type="match status" value="1"/>
</dbReference>
<dbReference type="SUPFAM" id="SSF52833">
    <property type="entry name" value="Thioredoxin-like"/>
    <property type="match status" value="1"/>
</dbReference>
<reference evidence="3" key="1">
    <citation type="submission" date="2015-04" db="EMBL/GenBank/DDBJ databases">
        <title>The genome sequence of the plant pathogenic Rhizarian Plasmodiophora brassicae reveals insights in its biotrophic life cycle and the origin of chitin synthesis.</title>
        <authorList>
            <person name="Schwelm A."/>
            <person name="Fogelqvist J."/>
            <person name="Knaust A."/>
            <person name="Julke S."/>
            <person name="Lilja T."/>
            <person name="Dhandapani V."/>
            <person name="Bonilla-Rosso G."/>
            <person name="Karlsson M."/>
            <person name="Shevchenko A."/>
            <person name="Choi S.R."/>
            <person name="Kim H.G."/>
            <person name="Park J.Y."/>
            <person name="Lim Y.P."/>
            <person name="Ludwig-Muller J."/>
            <person name="Dixelius C."/>
        </authorList>
    </citation>
    <scope>NUCLEOTIDE SEQUENCE</scope>
    <source>
        <tissue evidence="3">Potato root galls</tissue>
    </source>
</reference>
<dbReference type="Pfam" id="PF00085">
    <property type="entry name" value="Thioredoxin"/>
    <property type="match status" value="1"/>
</dbReference>
<evidence type="ECO:0000259" key="2">
    <source>
        <dbReference type="Pfam" id="PF00085"/>
    </source>
</evidence>
<accession>A0A0H5R987</accession>
<protein>
    <recommendedName>
        <fullName evidence="2">Thioredoxin domain-containing protein</fullName>
    </recommendedName>
</protein>
<evidence type="ECO:0000256" key="1">
    <source>
        <dbReference type="SAM" id="MobiDB-lite"/>
    </source>
</evidence>
<dbReference type="Gene3D" id="3.40.30.10">
    <property type="entry name" value="Glutaredoxin"/>
    <property type="match status" value="1"/>
</dbReference>
<evidence type="ECO:0000313" key="3">
    <source>
        <dbReference type="EMBL" id="CRZ10690.1"/>
    </source>
</evidence>
<dbReference type="InterPro" id="IPR036249">
    <property type="entry name" value="Thioredoxin-like_sf"/>
</dbReference>
<organism evidence="3">
    <name type="scientific">Spongospora subterranea</name>
    <dbReference type="NCBI Taxonomy" id="70186"/>
    <lineage>
        <taxon>Eukaryota</taxon>
        <taxon>Sar</taxon>
        <taxon>Rhizaria</taxon>
        <taxon>Endomyxa</taxon>
        <taxon>Phytomyxea</taxon>
        <taxon>Plasmodiophorida</taxon>
        <taxon>Plasmodiophoridae</taxon>
        <taxon>Spongospora</taxon>
    </lineage>
</organism>
<dbReference type="EMBL" id="HACM01010248">
    <property type="protein sequence ID" value="CRZ10690.1"/>
    <property type="molecule type" value="Transcribed_RNA"/>
</dbReference>
<feature type="domain" description="Thioredoxin" evidence="2">
    <location>
        <begin position="23"/>
        <end position="106"/>
    </location>
</feature>
<feature type="compositionally biased region" description="Basic and acidic residues" evidence="1">
    <location>
        <begin position="128"/>
        <end position="138"/>
    </location>
</feature>
<name>A0A0H5R987_9EUKA</name>
<dbReference type="PANTHER" id="PTHR21148">
    <property type="entry name" value="THIOREDOXIN DOMAIN-CONTAINING PROTEIN 9"/>
    <property type="match status" value="1"/>
</dbReference>
<proteinExistence type="predicted"/>